<accession>A0A9X1WNR8</accession>
<dbReference type="PANTHER" id="PTHR30536:SF5">
    <property type="entry name" value="ALTRONATE DEHYDRATASE"/>
    <property type="match status" value="1"/>
</dbReference>
<dbReference type="PANTHER" id="PTHR30536">
    <property type="entry name" value="ALTRONATE/GALACTARATE DEHYDRATASE"/>
    <property type="match status" value="1"/>
</dbReference>
<dbReference type="InterPro" id="IPR044144">
    <property type="entry name" value="SAF_UxaA/GarD"/>
</dbReference>
<dbReference type="InterPro" id="IPR052172">
    <property type="entry name" value="UxaA_altronate/galactarate_dh"/>
</dbReference>
<evidence type="ECO:0000313" key="4">
    <source>
        <dbReference type="Proteomes" id="UP001139347"/>
    </source>
</evidence>
<dbReference type="GO" id="GO:0019698">
    <property type="term" value="P:D-galacturonate catabolic process"/>
    <property type="evidence" value="ECO:0007669"/>
    <property type="project" value="TreeGrafter"/>
</dbReference>
<name>A0A9X1WNR8_9BACL</name>
<comment type="caution">
    <text evidence="3">The sequence shown here is derived from an EMBL/GenBank/DDBJ whole genome shotgun (WGS) entry which is preliminary data.</text>
</comment>
<dbReference type="FunFam" id="2.30.130.110:FF:000003">
    <property type="entry name" value="D-galactarate dehydratase"/>
    <property type="match status" value="1"/>
</dbReference>
<gene>
    <name evidence="3" type="ORF">MUG84_01575</name>
</gene>
<dbReference type="AlphaFoldDB" id="A0A9X1WNR8"/>
<organism evidence="3 4">
    <name type="scientific">Paenibacillus mangrovi</name>
    <dbReference type="NCBI Taxonomy" id="2931978"/>
    <lineage>
        <taxon>Bacteria</taxon>
        <taxon>Bacillati</taxon>
        <taxon>Bacillota</taxon>
        <taxon>Bacilli</taxon>
        <taxon>Bacillales</taxon>
        <taxon>Paenibacillaceae</taxon>
        <taxon>Paenibacillus</taxon>
    </lineage>
</organism>
<keyword evidence="3" id="KW-0378">Hydrolase</keyword>
<proteinExistence type="predicted"/>
<evidence type="ECO:0000313" key="3">
    <source>
        <dbReference type="EMBL" id="MCJ8010430.1"/>
    </source>
</evidence>
<protein>
    <submittedName>
        <fullName evidence="3">UxaA family hydrolase</fullName>
    </submittedName>
</protein>
<keyword evidence="1" id="KW-0456">Lyase</keyword>
<dbReference type="GO" id="GO:0016787">
    <property type="term" value="F:hydrolase activity"/>
    <property type="evidence" value="ECO:0007669"/>
    <property type="project" value="UniProtKB-KW"/>
</dbReference>
<dbReference type="Gene3D" id="2.30.130.110">
    <property type="match status" value="1"/>
</dbReference>
<evidence type="ECO:0000256" key="1">
    <source>
        <dbReference type="ARBA" id="ARBA00023239"/>
    </source>
</evidence>
<dbReference type="SMART" id="SM00858">
    <property type="entry name" value="SAF"/>
    <property type="match status" value="1"/>
</dbReference>
<dbReference type="Proteomes" id="UP001139347">
    <property type="component" value="Unassembled WGS sequence"/>
</dbReference>
<dbReference type="InterPro" id="IPR013974">
    <property type="entry name" value="SAF"/>
</dbReference>
<sequence length="108" mass="11849">MVSNIHAGADALTIHNQDQVATVLRDLSEGDTAWIRHGETMISIKLLENVAFGHKIAITNISEGSVVRKYGEIIGRATKEIEAGMHVHVHNVEGIRGRGDKTAQEEQR</sequence>
<evidence type="ECO:0000259" key="2">
    <source>
        <dbReference type="SMART" id="SM00858"/>
    </source>
</evidence>
<dbReference type="GO" id="GO:0016829">
    <property type="term" value="F:lyase activity"/>
    <property type="evidence" value="ECO:0007669"/>
    <property type="project" value="UniProtKB-KW"/>
</dbReference>
<reference evidence="3" key="1">
    <citation type="submission" date="2022-04" db="EMBL/GenBank/DDBJ databases">
        <title>Paenibacillus mangrovi sp. nov., a novel endophytic bacterium isolated from bark of Kandelia candel.</title>
        <authorList>
            <person name="Tuo L."/>
        </authorList>
    </citation>
    <scope>NUCLEOTIDE SEQUENCE</scope>
    <source>
        <strain evidence="3">KQZ6P-2</strain>
    </source>
</reference>
<dbReference type="EMBL" id="JALIRP010000001">
    <property type="protein sequence ID" value="MCJ8010430.1"/>
    <property type="molecule type" value="Genomic_DNA"/>
</dbReference>
<dbReference type="Pfam" id="PF08666">
    <property type="entry name" value="SAF"/>
    <property type="match status" value="1"/>
</dbReference>
<feature type="domain" description="SAF" evidence="2">
    <location>
        <begin position="18"/>
        <end position="93"/>
    </location>
</feature>
<dbReference type="CDD" id="cd11613">
    <property type="entry name" value="SAF_AH_GD"/>
    <property type="match status" value="1"/>
</dbReference>
<keyword evidence="4" id="KW-1185">Reference proteome</keyword>